<gene>
    <name evidence="2" type="ORF">PR002_g1524</name>
</gene>
<dbReference type="InterPro" id="IPR016024">
    <property type="entry name" value="ARM-type_fold"/>
</dbReference>
<dbReference type="EMBL" id="QXFU01000045">
    <property type="protein sequence ID" value="KAE9046674.1"/>
    <property type="molecule type" value="Genomic_DNA"/>
</dbReference>
<evidence type="ECO:0008006" key="4">
    <source>
        <dbReference type="Google" id="ProtNLM"/>
    </source>
</evidence>
<dbReference type="Gene3D" id="1.25.10.10">
    <property type="entry name" value="Leucine-rich Repeat Variant"/>
    <property type="match status" value="1"/>
</dbReference>
<dbReference type="InterPro" id="IPR011989">
    <property type="entry name" value="ARM-like"/>
</dbReference>
<comment type="caution">
    <text evidence="2">The sequence shown here is derived from an EMBL/GenBank/DDBJ whole genome shotgun (WGS) entry which is preliminary data.</text>
</comment>
<dbReference type="InterPro" id="IPR030791">
    <property type="entry name" value="Rotatin"/>
</dbReference>
<dbReference type="PANTHER" id="PTHR31691">
    <property type="entry name" value="ROTATIN"/>
    <property type="match status" value="1"/>
</dbReference>
<dbReference type="GO" id="GO:0005813">
    <property type="term" value="C:centrosome"/>
    <property type="evidence" value="ECO:0007669"/>
    <property type="project" value="InterPro"/>
</dbReference>
<organism evidence="2 3">
    <name type="scientific">Phytophthora rubi</name>
    <dbReference type="NCBI Taxonomy" id="129364"/>
    <lineage>
        <taxon>Eukaryota</taxon>
        <taxon>Sar</taxon>
        <taxon>Stramenopiles</taxon>
        <taxon>Oomycota</taxon>
        <taxon>Peronosporomycetes</taxon>
        <taxon>Peronosporales</taxon>
        <taxon>Peronosporaceae</taxon>
        <taxon>Phytophthora</taxon>
    </lineage>
</organism>
<reference evidence="2 3" key="1">
    <citation type="submission" date="2018-09" db="EMBL/GenBank/DDBJ databases">
        <title>Genomic investigation of the strawberry pathogen Phytophthora fragariae indicates pathogenicity is determined by transcriptional variation in three key races.</title>
        <authorList>
            <person name="Adams T.M."/>
            <person name="Armitage A.D."/>
            <person name="Sobczyk M.K."/>
            <person name="Bates H.J."/>
            <person name="Dunwell J.M."/>
            <person name="Nellist C.F."/>
            <person name="Harrison R.J."/>
        </authorList>
    </citation>
    <scope>NUCLEOTIDE SEQUENCE [LARGE SCALE GENOMIC DNA]</scope>
    <source>
        <strain evidence="2 3">SCRP324</strain>
    </source>
</reference>
<dbReference type="GO" id="GO:0044782">
    <property type="term" value="P:cilium organization"/>
    <property type="evidence" value="ECO:0007669"/>
    <property type="project" value="InterPro"/>
</dbReference>
<dbReference type="Proteomes" id="UP000435112">
    <property type="component" value="Unassembled WGS sequence"/>
</dbReference>
<dbReference type="PANTHER" id="PTHR31691:SF1">
    <property type="entry name" value="ROTATIN"/>
    <property type="match status" value="1"/>
</dbReference>
<feature type="coiled-coil region" evidence="1">
    <location>
        <begin position="123"/>
        <end position="152"/>
    </location>
</feature>
<dbReference type="SUPFAM" id="SSF48371">
    <property type="entry name" value="ARM repeat"/>
    <property type="match status" value="2"/>
</dbReference>
<proteinExistence type="predicted"/>
<keyword evidence="1" id="KW-0175">Coiled coil</keyword>
<evidence type="ECO:0000313" key="2">
    <source>
        <dbReference type="EMBL" id="KAE9046674.1"/>
    </source>
</evidence>
<evidence type="ECO:0000256" key="1">
    <source>
        <dbReference type="SAM" id="Coils"/>
    </source>
</evidence>
<evidence type="ECO:0000313" key="3">
    <source>
        <dbReference type="Proteomes" id="UP000435112"/>
    </source>
</evidence>
<dbReference type="OrthoDB" id="428850at2759"/>
<name>A0A6A3NTT6_9STRA</name>
<protein>
    <recommendedName>
        <fullName evidence="4">Rotatin N-terminal domain-containing protein</fullName>
    </recommendedName>
</protein>
<dbReference type="GO" id="GO:0036064">
    <property type="term" value="C:ciliary basal body"/>
    <property type="evidence" value="ECO:0007669"/>
    <property type="project" value="InterPro"/>
</dbReference>
<sequence>MAEDGAAGRLDALVLKLRHPLAKIRARALQSLLFKLRERLVRWQELEPLHNSLVPALLASLEPPLELQALHVLQLLVQSQSEILLASLQRCGAAQTLQRGANSNAELRAMYEKLLRQIYVFKVASKEENREQVSYSKEEEEQEEEVAAKEEKVWASRVLDDRRRGPKVDELEARGWRFAQVTLASVDEQFLFEFEVKLRLRTETQDLVAACAAFRNDLLRNFPAEVFLQRPAVLQYLLHLVQQPILLGSPGTTSERSDALLERAMEVSMGVNYFDEMMNSTFSNKRGNLPGAVVMASVKAIESFLYALKFTRKTCLNPTHVVHAQSVYVELFDSYDTRRVLYPRARVESGVGVDRIPERRADIDQLEQYSLSGAIYRIFMSVLPLLRSARHPRSHLMNLLITALPDLLEKGGTSAAEINIQELDKMRLERIFEVLGGICRPVSLDQAGSSIIDPDLEFTHSMTWKIVELVLRLLHLYPSSRYCVDTVPSNADTNKYGEEGDRDVILIPPVLWQAVKLWAANPLLSEVAAEDWKDESLVQNLSKIDETIPAYVNLKHSSQQDARMILAFVEFAKAHRDQLTDFGPWEKSSIVNLEVAQKAIQIRNVFDNADAEAIADATLQAIWLRLSGGGKQKVGQLSESDIETIGFILCDQLSEQGEKQAPMAAHFFRGLMDLVNNISNETNGVPAERRRQFVNEVLCDSKFLMLLLLCLARLGGGADDQANSAAFWEILQFALNQLLVAPSDNLVQLQPVIPLLQHFAYIEPSEGSSSEQRSTQPQLADILNRVETSVPDNARYILISRCLLHESSYIRKAAASGVIRLVSQLNPETLGWITKEKEIREDPFGCSFVRDDKRLSLDTTLMESPLPVTRTYDYQPSENELSSQLSKLTHLRKVISGTSSAFEGMREAAFKELVMLIENAPVELFALFEELDKLADFIDLVRAVLQDEVSRKNSSMVQLALLLFRALLLRSRLLRSAIQRDTNMLEFLLPLIFHSSAAIRTQMYYIILLLTCSAENFLPEGAPVESGINSKAESVGEAKLPELIKPTFGLYSDRWSRCFVGTCSLEQQMKASCALLTKRVDVSWFQEVKAIINQIPGRSGRISTIPFSSLLDAEYTHIAEKVRDAPSHGRCLNAIYHLLTVCTGWRYARERFVKEWEADFERYFAVPPKSERDEVIIGSLVNTLSVLFCSMTRGEQLRALVVVKRNILPLMKRSQGRAFSLQVARLLLNVSESKVGDLFLSLAADTDIIAIICAKYSSVYATEPVLHAVMLEVLLRFARPMDENADTRLSPPSREKIRKRLTEMLSPLLTIVCRHRVPGSFLERDVFIVGSQCMVAILRTLPRESLLASDSPLQHTDSNILLDGSWASRFLFDHVSPIRELGFLAIAHSVSLDPPSSRLLEMAFETSTDDTESDAVRAAACNVLTKEVLRFNEYPPDQQSAMVETFRGSKFAGRALCSLSNTLKTPKVFASTASAFARLVRVLYMQSENLVSQFGDIQKELMAAGEDDIYPVLIQALSLREWKNSCNRYCSGCMLLPRCDEDAWRCSLLPAILDLMIELLNLFQAVCRDAGYDQVTFFLMHTTLQYQLMELVGDIHTSFDDTRPKATLRKQYEVLELCARTLSILLVQAFDQHSECDTKQFGAPRTSGFGASFVAVVEKLLESHHPIDFRVSFSRVVPAISLLIPGSLHSSDVSVINALCSAVFDLYQEIAEFRPLSANSAASAQSELQGRVFPLTSIRRVSCALQVLLETCPSLQQFVQIQRSLPFALTSIKESFSAIRIAGGFGGKRARGNSSNSQDAYVLDLCGRIQTHMEVISAIIAGNKENQRLAKDDGLLTVILSNWNVMKAAHVRGSQLLLRALHLLANYIYGNDSAKASMLVSLSQGSGKISGGGNALLPQLFGFASTRGEVALSHQVANGAVPSSAEDIGLSNAACQVLKTVMLNTECVLASMKTGSVPKMVDSLQDRLKQTRQTSKIHHLENENLAHMLNVLSSIACNEEGARVLYASWATVLSLIFDDTMHSSDSQIRRSGCLLMRNLALSQATKNNFGMWEDLLDEIVATSVRVANTEQGDLTALRYLSAALWSLVYDNQKARALLLSRPAALHQLQQVLTSQQSESERVPEIVENLRRVMMLVQE</sequence>
<accession>A0A6A3NTT6</accession>